<organism evidence="2 3">
    <name type="scientific">Castilleja foliolosa</name>
    <dbReference type="NCBI Taxonomy" id="1961234"/>
    <lineage>
        <taxon>Eukaryota</taxon>
        <taxon>Viridiplantae</taxon>
        <taxon>Streptophyta</taxon>
        <taxon>Embryophyta</taxon>
        <taxon>Tracheophyta</taxon>
        <taxon>Spermatophyta</taxon>
        <taxon>Magnoliopsida</taxon>
        <taxon>eudicotyledons</taxon>
        <taxon>Gunneridae</taxon>
        <taxon>Pentapetalae</taxon>
        <taxon>asterids</taxon>
        <taxon>lamiids</taxon>
        <taxon>Lamiales</taxon>
        <taxon>Orobanchaceae</taxon>
        <taxon>Pedicularideae</taxon>
        <taxon>Castillejinae</taxon>
        <taxon>Castilleja</taxon>
    </lineage>
</organism>
<sequence>MSQRNNRHQRRPSQSIFVLPENISDPLFDETAPPSGATAQPPPPPRQKNDGGFVHMPPQPPSKRQPEEMHSSMKE</sequence>
<evidence type="ECO:0000256" key="1">
    <source>
        <dbReference type="SAM" id="MobiDB-lite"/>
    </source>
</evidence>
<reference evidence="3" key="1">
    <citation type="journal article" date="2024" name="IScience">
        <title>Strigolactones Initiate the Formation of Haustorium-like Structures in Castilleja.</title>
        <authorList>
            <person name="Buerger M."/>
            <person name="Peterson D."/>
            <person name="Chory J."/>
        </authorList>
    </citation>
    <scope>NUCLEOTIDE SEQUENCE [LARGE SCALE GENOMIC DNA]</scope>
</reference>
<dbReference type="PANTHER" id="PTHR38527">
    <property type="entry name" value="OS01G0838200 PROTEIN"/>
    <property type="match status" value="1"/>
</dbReference>
<dbReference type="EMBL" id="JAVIJP010000036">
    <property type="protein sequence ID" value="KAL3628606.1"/>
    <property type="molecule type" value="Genomic_DNA"/>
</dbReference>
<proteinExistence type="predicted"/>
<accession>A0ABD3CGZ7</accession>
<evidence type="ECO:0000313" key="2">
    <source>
        <dbReference type="EMBL" id="KAL3628606.1"/>
    </source>
</evidence>
<keyword evidence="3" id="KW-1185">Reference proteome</keyword>
<feature type="compositionally biased region" description="Basic and acidic residues" evidence="1">
    <location>
        <begin position="64"/>
        <end position="75"/>
    </location>
</feature>
<comment type="caution">
    <text evidence="2">The sequence shown here is derived from an EMBL/GenBank/DDBJ whole genome shotgun (WGS) entry which is preliminary data.</text>
</comment>
<gene>
    <name evidence="2" type="ORF">CASFOL_027652</name>
</gene>
<feature type="region of interest" description="Disordered" evidence="1">
    <location>
        <begin position="1"/>
        <end position="75"/>
    </location>
</feature>
<dbReference type="PANTHER" id="PTHR38527:SF4">
    <property type="entry name" value="OS05G0461600 PROTEIN"/>
    <property type="match status" value="1"/>
</dbReference>
<name>A0ABD3CGZ7_9LAMI</name>
<protein>
    <submittedName>
        <fullName evidence="2">Uncharacterized protein</fullName>
    </submittedName>
</protein>
<evidence type="ECO:0000313" key="3">
    <source>
        <dbReference type="Proteomes" id="UP001632038"/>
    </source>
</evidence>
<dbReference type="Proteomes" id="UP001632038">
    <property type="component" value="Unassembled WGS sequence"/>
</dbReference>
<dbReference type="AlphaFoldDB" id="A0ABD3CGZ7"/>
<feature type="compositionally biased region" description="Basic residues" evidence="1">
    <location>
        <begin position="1"/>
        <end position="11"/>
    </location>
</feature>